<organism evidence="1 2">
    <name type="scientific">Streptomyces albospinus</name>
    <dbReference type="NCBI Taxonomy" id="285515"/>
    <lineage>
        <taxon>Bacteria</taxon>
        <taxon>Bacillati</taxon>
        <taxon>Actinomycetota</taxon>
        <taxon>Actinomycetes</taxon>
        <taxon>Kitasatosporales</taxon>
        <taxon>Streptomycetaceae</taxon>
        <taxon>Streptomyces</taxon>
    </lineage>
</organism>
<accession>A0ABQ2VD42</accession>
<evidence type="ECO:0008006" key="3">
    <source>
        <dbReference type="Google" id="ProtNLM"/>
    </source>
</evidence>
<name>A0ABQ2VD42_9ACTN</name>
<dbReference type="Proteomes" id="UP000654471">
    <property type="component" value="Unassembled WGS sequence"/>
</dbReference>
<proteinExistence type="predicted"/>
<reference evidence="2" key="1">
    <citation type="journal article" date="2019" name="Int. J. Syst. Evol. Microbiol.">
        <title>The Global Catalogue of Microorganisms (GCM) 10K type strain sequencing project: providing services to taxonomists for standard genome sequencing and annotation.</title>
        <authorList>
            <consortium name="The Broad Institute Genomics Platform"/>
            <consortium name="The Broad Institute Genome Sequencing Center for Infectious Disease"/>
            <person name="Wu L."/>
            <person name="Ma J."/>
        </authorList>
    </citation>
    <scope>NUCLEOTIDE SEQUENCE [LARGE SCALE GENOMIC DNA]</scope>
    <source>
        <strain evidence="2">JCM 3399</strain>
    </source>
</reference>
<evidence type="ECO:0000313" key="1">
    <source>
        <dbReference type="EMBL" id="GGU77109.1"/>
    </source>
</evidence>
<sequence length="95" mass="11021">MRPIAALTAEEIDALEPSFLGPTWQREPDGAWKLPEHTLGWQIAGWCAEYLKAEDGGPWRFTREQLRFVLHWYAVDESGRFTHRKGVLQRLKGWG</sequence>
<keyword evidence="2" id="KW-1185">Reference proteome</keyword>
<dbReference type="RefSeq" id="WP_229852564.1">
    <property type="nucleotide sequence ID" value="NZ_BMRP01000018.1"/>
</dbReference>
<protein>
    <recommendedName>
        <fullName evidence="3">Transposase</fullName>
    </recommendedName>
</protein>
<evidence type="ECO:0000313" key="2">
    <source>
        <dbReference type="Proteomes" id="UP000654471"/>
    </source>
</evidence>
<dbReference type="EMBL" id="BMRP01000018">
    <property type="protein sequence ID" value="GGU77109.1"/>
    <property type="molecule type" value="Genomic_DNA"/>
</dbReference>
<gene>
    <name evidence="1" type="ORF">GCM10010211_48780</name>
</gene>
<comment type="caution">
    <text evidence="1">The sequence shown here is derived from an EMBL/GenBank/DDBJ whole genome shotgun (WGS) entry which is preliminary data.</text>
</comment>